<dbReference type="GO" id="GO:0005524">
    <property type="term" value="F:ATP binding"/>
    <property type="evidence" value="ECO:0007669"/>
    <property type="project" value="UniProtKB-KW"/>
</dbReference>
<feature type="region of interest" description="Disordered" evidence="10">
    <location>
        <begin position="133"/>
        <end position="185"/>
    </location>
</feature>
<dbReference type="CDD" id="cd02021">
    <property type="entry name" value="GntK"/>
    <property type="match status" value="1"/>
</dbReference>
<dbReference type="Proteomes" id="UP000246740">
    <property type="component" value="Unassembled WGS sequence"/>
</dbReference>
<protein>
    <recommendedName>
        <fullName evidence="3">gluconokinase</fullName>
        <ecNumber evidence="3">2.7.1.12</ecNumber>
    </recommendedName>
    <alternativeName>
        <fullName evidence="8">Gluconate kinase</fullName>
    </alternativeName>
</protein>
<keyword evidence="6 11" id="KW-0418">Kinase</keyword>
<organism evidence="11 12">
    <name type="scientific">Testicularia cyperi</name>
    <dbReference type="NCBI Taxonomy" id="1882483"/>
    <lineage>
        <taxon>Eukaryota</taxon>
        <taxon>Fungi</taxon>
        <taxon>Dikarya</taxon>
        <taxon>Basidiomycota</taxon>
        <taxon>Ustilaginomycotina</taxon>
        <taxon>Ustilaginomycetes</taxon>
        <taxon>Ustilaginales</taxon>
        <taxon>Anthracoideaceae</taxon>
        <taxon>Testicularia</taxon>
    </lineage>
</organism>
<feature type="compositionally biased region" description="Low complexity" evidence="10">
    <location>
        <begin position="9"/>
        <end position="27"/>
    </location>
</feature>
<dbReference type="SUPFAM" id="SSF52540">
    <property type="entry name" value="P-loop containing nucleoside triphosphate hydrolases"/>
    <property type="match status" value="1"/>
</dbReference>
<feature type="region of interest" description="Disordered" evidence="10">
    <location>
        <begin position="210"/>
        <end position="229"/>
    </location>
</feature>
<dbReference type="GO" id="GO:0005737">
    <property type="term" value="C:cytoplasm"/>
    <property type="evidence" value="ECO:0007669"/>
    <property type="project" value="TreeGrafter"/>
</dbReference>
<dbReference type="InParanoid" id="A0A317XEL6"/>
<dbReference type="OrthoDB" id="275177at2759"/>
<feature type="region of interest" description="Disordered" evidence="10">
    <location>
        <begin position="1"/>
        <end position="32"/>
    </location>
</feature>
<dbReference type="AlphaFoldDB" id="A0A317XEL6"/>
<keyword evidence="4" id="KW-0808">Transferase</keyword>
<evidence type="ECO:0000256" key="2">
    <source>
        <dbReference type="ARBA" id="ARBA00008420"/>
    </source>
</evidence>
<evidence type="ECO:0000313" key="11">
    <source>
        <dbReference type="EMBL" id="PWY96903.1"/>
    </source>
</evidence>
<name>A0A317XEL6_9BASI</name>
<feature type="compositionally biased region" description="Low complexity" evidence="10">
    <location>
        <begin position="106"/>
        <end position="117"/>
    </location>
</feature>
<dbReference type="InterPro" id="IPR006001">
    <property type="entry name" value="Therm_gnt_kin"/>
</dbReference>
<comment type="similarity">
    <text evidence="2">Belongs to the gluconokinase GntK/GntV family.</text>
</comment>
<evidence type="ECO:0000256" key="1">
    <source>
        <dbReference type="ARBA" id="ARBA00004875"/>
    </source>
</evidence>
<evidence type="ECO:0000256" key="8">
    <source>
        <dbReference type="ARBA" id="ARBA00029835"/>
    </source>
</evidence>
<dbReference type="InterPro" id="IPR027417">
    <property type="entry name" value="P-loop_NTPase"/>
</dbReference>
<dbReference type="PANTHER" id="PTHR43442">
    <property type="entry name" value="GLUCONOKINASE-RELATED"/>
    <property type="match status" value="1"/>
</dbReference>
<sequence length="314" mass="33691">MTTENRATASVPDPALSSASAPAPATAKRTKTPTLLVVMGTSGCGKSTVGAALSSALSCPFVDGDDLHPVSNIDKMSRGQPLNDADREPWLKIIRNKALELTRLPQQQQQQQQTQNQDAHEGNKDVRKLAEVWETSQQPPSDVDVAREGVDSKPSNLSSSAVRPSAPALAPASAPAPCDSDTASSSPRIAVIACSSLKRSYRQLLRGTITSLPTSSSSSSSSAPLKRDSVDDLPQDLTVVHIYLHLSQELLEKRMEVRKGHFMKPDMLRSQLATLEPPSPETEPNVIRIDVLPTSSTEHIVAQIRSYLLHAGLA</sequence>
<dbReference type="EC" id="2.7.1.12" evidence="3"/>
<keyword evidence="12" id="KW-1185">Reference proteome</keyword>
<evidence type="ECO:0000256" key="5">
    <source>
        <dbReference type="ARBA" id="ARBA00022741"/>
    </source>
</evidence>
<keyword evidence="7" id="KW-0067">ATP-binding</keyword>
<dbReference type="PANTHER" id="PTHR43442:SF3">
    <property type="entry name" value="GLUCONOKINASE-RELATED"/>
    <property type="match status" value="1"/>
</dbReference>
<evidence type="ECO:0000256" key="4">
    <source>
        <dbReference type="ARBA" id="ARBA00022679"/>
    </source>
</evidence>
<comment type="catalytic activity">
    <reaction evidence="9">
        <text>D-gluconate + ATP = 6-phospho-D-gluconate + ADP + H(+)</text>
        <dbReference type="Rhea" id="RHEA:19433"/>
        <dbReference type="ChEBI" id="CHEBI:15378"/>
        <dbReference type="ChEBI" id="CHEBI:18391"/>
        <dbReference type="ChEBI" id="CHEBI:30616"/>
        <dbReference type="ChEBI" id="CHEBI:58759"/>
        <dbReference type="ChEBI" id="CHEBI:456216"/>
        <dbReference type="EC" id="2.7.1.12"/>
    </reaction>
</comment>
<gene>
    <name evidence="11" type="ORF">BCV70DRAFT_203349</name>
</gene>
<evidence type="ECO:0000256" key="9">
    <source>
        <dbReference type="ARBA" id="ARBA00048090"/>
    </source>
</evidence>
<dbReference type="GO" id="GO:0005975">
    <property type="term" value="P:carbohydrate metabolic process"/>
    <property type="evidence" value="ECO:0007669"/>
    <property type="project" value="InterPro"/>
</dbReference>
<accession>A0A317XEL6</accession>
<dbReference type="Gene3D" id="3.40.50.300">
    <property type="entry name" value="P-loop containing nucleotide triphosphate hydrolases"/>
    <property type="match status" value="1"/>
</dbReference>
<evidence type="ECO:0000256" key="7">
    <source>
        <dbReference type="ARBA" id="ARBA00022840"/>
    </source>
</evidence>
<evidence type="ECO:0000256" key="3">
    <source>
        <dbReference type="ARBA" id="ARBA00012054"/>
    </source>
</evidence>
<evidence type="ECO:0000313" key="12">
    <source>
        <dbReference type="Proteomes" id="UP000246740"/>
    </source>
</evidence>
<reference evidence="11 12" key="1">
    <citation type="journal article" date="2018" name="Mol. Biol. Evol.">
        <title>Broad Genomic Sampling Reveals a Smut Pathogenic Ancestry of the Fungal Clade Ustilaginomycotina.</title>
        <authorList>
            <person name="Kijpornyongpan T."/>
            <person name="Mondo S.J."/>
            <person name="Barry K."/>
            <person name="Sandor L."/>
            <person name="Lee J."/>
            <person name="Lipzen A."/>
            <person name="Pangilinan J."/>
            <person name="LaButti K."/>
            <person name="Hainaut M."/>
            <person name="Henrissat B."/>
            <person name="Grigoriev I.V."/>
            <person name="Spatafora J.W."/>
            <person name="Aime M.C."/>
        </authorList>
    </citation>
    <scope>NUCLEOTIDE SEQUENCE [LARGE SCALE GENOMIC DNA]</scope>
    <source>
        <strain evidence="11 12">MCA 3645</strain>
    </source>
</reference>
<evidence type="ECO:0000256" key="10">
    <source>
        <dbReference type="SAM" id="MobiDB-lite"/>
    </source>
</evidence>
<comment type="pathway">
    <text evidence="1">Carbohydrate acid metabolism; D-gluconate degradation.</text>
</comment>
<feature type="compositionally biased region" description="Low complexity" evidence="10">
    <location>
        <begin position="158"/>
        <end position="185"/>
    </location>
</feature>
<dbReference type="EMBL" id="KZ819242">
    <property type="protein sequence ID" value="PWY96903.1"/>
    <property type="molecule type" value="Genomic_DNA"/>
</dbReference>
<dbReference type="InterPro" id="IPR031322">
    <property type="entry name" value="Shikimate/glucono_kinase"/>
</dbReference>
<proteinExistence type="inferred from homology"/>
<evidence type="ECO:0000256" key="6">
    <source>
        <dbReference type="ARBA" id="ARBA00022777"/>
    </source>
</evidence>
<dbReference type="FunCoup" id="A0A317XEL6">
    <property type="interactions" value="507"/>
</dbReference>
<dbReference type="Pfam" id="PF01202">
    <property type="entry name" value="SKI"/>
    <property type="match status" value="1"/>
</dbReference>
<feature type="region of interest" description="Disordered" evidence="10">
    <location>
        <begin position="104"/>
        <end position="123"/>
    </location>
</feature>
<dbReference type="STRING" id="1882483.A0A317XEL6"/>
<dbReference type="UniPathway" id="UPA00792"/>
<keyword evidence="5" id="KW-0547">Nucleotide-binding</keyword>
<dbReference type="GO" id="GO:0046316">
    <property type="term" value="F:gluconokinase activity"/>
    <property type="evidence" value="ECO:0007669"/>
    <property type="project" value="UniProtKB-EC"/>
</dbReference>